<dbReference type="KEGG" id="clus:A9F13_07g03234"/>
<reference evidence="1 2" key="1">
    <citation type="submission" date="2017-04" db="EMBL/GenBank/DDBJ databases">
        <title>Draft genome of the yeast Clavispora lusitaniae type strain CBS 6936.</title>
        <authorList>
            <person name="Durrens P."/>
            <person name="Klopp C."/>
            <person name="Biteau N."/>
            <person name="Fitton-Ouhabi V."/>
            <person name="Dementhon K."/>
            <person name="Accoceberry I."/>
            <person name="Sherman D.J."/>
            <person name="Noel T."/>
        </authorList>
    </citation>
    <scope>NUCLEOTIDE SEQUENCE [LARGE SCALE GENOMIC DNA]</scope>
    <source>
        <strain evidence="1 2">CBS 6936</strain>
    </source>
</reference>
<dbReference type="EMBL" id="LYUB02000007">
    <property type="protein sequence ID" value="OVF08837.1"/>
    <property type="molecule type" value="Genomic_DNA"/>
</dbReference>
<proteinExistence type="predicted"/>
<gene>
    <name evidence="1" type="ORF">A9F13_07g03234</name>
</gene>
<evidence type="ECO:0000313" key="2">
    <source>
        <dbReference type="Proteomes" id="UP000195602"/>
    </source>
</evidence>
<protein>
    <submittedName>
        <fullName evidence="1">Uncharacterized protein</fullName>
    </submittedName>
</protein>
<name>A0AA91T2B3_CLALS</name>
<accession>A0AA91T2B3</accession>
<dbReference type="Proteomes" id="UP000195602">
    <property type="component" value="Unassembled WGS sequence"/>
</dbReference>
<sequence length="67" mass="7813">MIFISSVNYGVVFIALVPFNCREPSNMNKSRIGFASTENTKYGEWHASWTTTRKKKKNVQEKIDWNL</sequence>
<evidence type="ECO:0000313" key="1">
    <source>
        <dbReference type="EMBL" id="OVF08837.1"/>
    </source>
</evidence>
<comment type="caution">
    <text evidence="1">The sequence shown here is derived from an EMBL/GenBank/DDBJ whole genome shotgun (WGS) entry which is preliminary data.</text>
</comment>
<organism evidence="1 2">
    <name type="scientific">Clavispora lusitaniae</name>
    <name type="common">Candida lusitaniae</name>
    <dbReference type="NCBI Taxonomy" id="36911"/>
    <lineage>
        <taxon>Eukaryota</taxon>
        <taxon>Fungi</taxon>
        <taxon>Dikarya</taxon>
        <taxon>Ascomycota</taxon>
        <taxon>Saccharomycotina</taxon>
        <taxon>Pichiomycetes</taxon>
        <taxon>Metschnikowiaceae</taxon>
        <taxon>Clavispora</taxon>
    </lineage>
</organism>
<dbReference type="AlphaFoldDB" id="A0AA91T2B3"/>